<gene>
    <name evidence="5" type="ORF">SAMN04487990_103182</name>
</gene>
<name>A0A1H3WMT1_BIZPA</name>
<dbReference type="PANTHER" id="PTHR23073">
    <property type="entry name" value="26S PROTEASOME REGULATORY SUBUNIT"/>
    <property type="match status" value="1"/>
</dbReference>
<evidence type="ECO:0000313" key="5">
    <source>
        <dbReference type="EMBL" id="SDZ88429.1"/>
    </source>
</evidence>
<dbReference type="RefSeq" id="WP_092132404.1">
    <property type="nucleotide sequence ID" value="NZ_FNQK01000003.1"/>
</dbReference>
<dbReference type="InterPro" id="IPR003593">
    <property type="entry name" value="AAA+_ATPase"/>
</dbReference>
<evidence type="ECO:0000259" key="4">
    <source>
        <dbReference type="SMART" id="SM00382"/>
    </source>
</evidence>
<dbReference type="Pfam" id="PF00004">
    <property type="entry name" value="AAA"/>
    <property type="match status" value="1"/>
</dbReference>
<comment type="similarity">
    <text evidence="1">Belongs to the AAA ATPase family.</text>
</comment>
<dbReference type="InterPro" id="IPR027417">
    <property type="entry name" value="P-loop_NTPase"/>
</dbReference>
<reference evidence="5 6" key="1">
    <citation type="submission" date="2016-10" db="EMBL/GenBank/DDBJ databases">
        <authorList>
            <person name="de Groot N.N."/>
        </authorList>
    </citation>
    <scope>NUCLEOTIDE SEQUENCE [LARGE SCALE GENOMIC DNA]</scope>
    <source>
        <strain evidence="5 6">DSM 23842</strain>
    </source>
</reference>
<protein>
    <submittedName>
        <fullName evidence="5">ATPase family associated with various cellular activities (AAA)</fullName>
    </submittedName>
</protein>
<keyword evidence="2" id="KW-0547">Nucleotide-binding</keyword>
<dbReference type="AlphaFoldDB" id="A0A1H3WMT1"/>
<sequence>MGVSNLTIYDEAKIDFEDIHFSPENKTALTRLLKEFKHIEALSKYGLTVDNKILLYGHTGCGKTTTAKAIAKHIGKKTYSIDLSTIISSRLGETSKNVATVFKKAAHEKAVLFIDEFDYLGASRNYNKKDSAEMQRLVNSIIQLIDFYPSDALLIAATNFSEVIDSAILRRFQLKLKFELPSKEGLDTYYDSLLSAFPNQYHQFSRIYDVSYAEAKDHLHQAIKTQIIKDEEEKRQ</sequence>
<dbReference type="SUPFAM" id="SSF52540">
    <property type="entry name" value="P-loop containing nucleoside triphosphate hydrolases"/>
    <property type="match status" value="1"/>
</dbReference>
<evidence type="ECO:0000256" key="3">
    <source>
        <dbReference type="ARBA" id="ARBA00022840"/>
    </source>
</evidence>
<dbReference type="CDD" id="cd19481">
    <property type="entry name" value="RecA-like_protease"/>
    <property type="match status" value="1"/>
</dbReference>
<dbReference type="InterPro" id="IPR050221">
    <property type="entry name" value="26S_Proteasome_ATPase"/>
</dbReference>
<organism evidence="5 6">
    <name type="scientific">Bizionia paragorgiae</name>
    <dbReference type="NCBI Taxonomy" id="283786"/>
    <lineage>
        <taxon>Bacteria</taxon>
        <taxon>Pseudomonadati</taxon>
        <taxon>Bacteroidota</taxon>
        <taxon>Flavobacteriia</taxon>
        <taxon>Flavobacteriales</taxon>
        <taxon>Flavobacteriaceae</taxon>
        <taxon>Bizionia</taxon>
    </lineage>
</organism>
<dbReference type="STRING" id="283786.SAMN04487990_103182"/>
<dbReference type="Proteomes" id="UP000198846">
    <property type="component" value="Unassembled WGS sequence"/>
</dbReference>
<keyword evidence="3" id="KW-0067">ATP-binding</keyword>
<dbReference type="EMBL" id="FNQK01000003">
    <property type="protein sequence ID" value="SDZ88429.1"/>
    <property type="molecule type" value="Genomic_DNA"/>
</dbReference>
<dbReference type="InterPro" id="IPR003959">
    <property type="entry name" value="ATPase_AAA_core"/>
</dbReference>
<proteinExistence type="inferred from homology"/>
<evidence type="ECO:0000313" key="6">
    <source>
        <dbReference type="Proteomes" id="UP000198846"/>
    </source>
</evidence>
<dbReference type="GO" id="GO:0016887">
    <property type="term" value="F:ATP hydrolysis activity"/>
    <property type="evidence" value="ECO:0007669"/>
    <property type="project" value="InterPro"/>
</dbReference>
<dbReference type="Gene3D" id="3.40.50.300">
    <property type="entry name" value="P-loop containing nucleotide triphosphate hydrolases"/>
    <property type="match status" value="1"/>
</dbReference>
<evidence type="ECO:0000256" key="1">
    <source>
        <dbReference type="ARBA" id="ARBA00006914"/>
    </source>
</evidence>
<dbReference type="OrthoDB" id="7438987at2"/>
<accession>A0A1H3WMT1</accession>
<evidence type="ECO:0000256" key="2">
    <source>
        <dbReference type="ARBA" id="ARBA00022741"/>
    </source>
</evidence>
<keyword evidence="6" id="KW-1185">Reference proteome</keyword>
<dbReference type="SMART" id="SM00382">
    <property type="entry name" value="AAA"/>
    <property type="match status" value="1"/>
</dbReference>
<dbReference type="GO" id="GO:0005524">
    <property type="term" value="F:ATP binding"/>
    <property type="evidence" value="ECO:0007669"/>
    <property type="project" value="UniProtKB-KW"/>
</dbReference>
<feature type="domain" description="AAA+ ATPase" evidence="4">
    <location>
        <begin position="49"/>
        <end position="182"/>
    </location>
</feature>